<sequence length="452" mass="47442">MAKARRIGPFVLTAAIAALPVGAHAGGFGNRLQSAVGAGDAFAGAGTSDFGLSGMFWNPAAVNDVDDFETSSNYTLAVPQARIRAQPGTSAPLLGLGADSGDVGQGALVPGSYLAYRINPQWAVGLSVNSPFGLATKPANLPWAGQNLSITAKALSVDVAAVIGYKVNDWLSVAAGPRWLYADARFTRDVIPGDAAIEPGILSGLKDSGWGYTLGATIKPWEGGEIALGYRSRVDLSLKGDLSLPDIPAIFGPLAGTHPVVGDITLPDQATVSFSQKLSPEWTLLGSVEWKDWSLVQDVPFYIRNSGPLNGLNPTTLTFRYKDGWNLALGAEYHWNDQLTLRGGASYEISPIKNEQREVSIPDGDRIWVSAGASYAFNDHFTFDVGYSHAFVKDGSIKVGPGTPNGDSGELAGLTFLGETTGSVDVVSVGIRYKFGGAAVAALPQQPVVAKY</sequence>
<evidence type="ECO:0000256" key="5">
    <source>
        <dbReference type="ARBA" id="ARBA00022729"/>
    </source>
</evidence>
<dbReference type="Proteomes" id="UP001242480">
    <property type="component" value="Unassembled WGS sequence"/>
</dbReference>
<gene>
    <name evidence="9" type="ORF">QO011_006039</name>
</gene>
<feature type="chain" id="PRO_5047218250" evidence="8">
    <location>
        <begin position="26"/>
        <end position="452"/>
    </location>
</feature>
<evidence type="ECO:0000256" key="1">
    <source>
        <dbReference type="ARBA" id="ARBA00004571"/>
    </source>
</evidence>
<keyword evidence="3" id="KW-1134">Transmembrane beta strand</keyword>
<comment type="similarity">
    <text evidence="2">Belongs to the OmpP1/FadL family.</text>
</comment>
<dbReference type="InterPro" id="IPR005017">
    <property type="entry name" value="OMPP1/FadL/TodX"/>
</dbReference>
<evidence type="ECO:0000256" key="7">
    <source>
        <dbReference type="ARBA" id="ARBA00023237"/>
    </source>
</evidence>
<dbReference type="PANTHER" id="PTHR35093">
    <property type="entry name" value="OUTER MEMBRANE PROTEIN NMB0088-RELATED"/>
    <property type="match status" value="1"/>
</dbReference>
<evidence type="ECO:0000256" key="3">
    <source>
        <dbReference type="ARBA" id="ARBA00022452"/>
    </source>
</evidence>
<comment type="subcellular location">
    <subcellularLocation>
        <location evidence="1">Cell outer membrane</location>
        <topology evidence="1">Multi-pass membrane protein</topology>
    </subcellularLocation>
</comment>
<evidence type="ECO:0000256" key="4">
    <source>
        <dbReference type="ARBA" id="ARBA00022692"/>
    </source>
</evidence>
<accession>A0ABU0JFF0</accession>
<dbReference type="EMBL" id="JAUSVX010000014">
    <property type="protein sequence ID" value="MDQ0473006.1"/>
    <property type="molecule type" value="Genomic_DNA"/>
</dbReference>
<name>A0ABU0JFF0_9HYPH</name>
<dbReference type="Pfam" id="PF03349">
    <property type="entry name" value="Toluene_X"/>
    <property type="match status" value="1"/>
</dbReference>
<evidence type="ECO:0000256" key="2">
    <source>
        <dbReference type="ARBA" id="ARBA00008163"/>
    </source>
</evidence>
<comment type="caution">
    <text evidence="9">The sequence shown here is derived from an EMBL/GenBank/DDBJ whole genome shotgun (WGS) entry which is preliminary data.</text>
</comment>
<dbReference type="SUPFAM" id="SSF56935">
    <property type="entry name" value="Porins"/>
    <property type="match status" value="1"/>
</dbReference>
<feature type="signal peptide" evidence="8">
    <location>
        <begin position="1"/>
        <end position="25"/>
    </location>
</feature>
<keyword evidence="4" id="KW-0812">Transmembrane</keyword>
<keyword evidence="7" id="KW-0998">Cell outer membrane</keyword>
<keyword evidence="5 8" id="KW-0732">Signal</keyword>
<evidence type="ECO:0000256" key="8">
    <source>
        <dbReference type="SAM" id="SignalP"/>
    </source>
</evidence>
<reference evidence="9 10" key="1">
    <citation type="submission" date="2023-07" db="EMBL/GenBank/DDBJ databases">
        <title>Genomic Encyclopedia of Type Strains, Phase IV (KMG-IV): sequencing the most valuable type-strain genomes for metagenomic binning, comparative biology and taxonomic classification.</title>
        <authorList>
            <person name="Goeker M."/>
        </authorList>
    </citation>
    <scope>NUCLEOTIDE SEQUENCE [LARGE SCALE GENOMIC DNA]</scope>
    <source>
        <strain evidence="9 10">DSM 19619</strain>
    </source>
</reference>
<dbReference type="RefSeq" id="WP_307280668.1">
    <property type="nucleotide sequence ID" value="NZ_JAUSVX010000014.1"/>
</dbReference>
<dbReference type="PANTHER" id="PTHR35093:SF8">
    <property type="entry name" value="OUTER MEMBRANE PROTEIN NMB0088-RELATED"/>
    <property type="match status" value="1"/>
</dbReference>
<evidence type="ECO:0000256" key="6">
    <source>
        <dbReference type="ARBA" id="ARBA00023136"/>
    </source>
</evidence>
<evidence type="ECO:0000313" key="9">
    <source>
        <dbReference type="EMBL" id="MDQ0473006.1"/>
    </source>
</evidence>
<organism evidence="9 10">
    <name type="scientific">Labrys wisconsinensis</name>
    <dbReference type="NCBI Taxonomy" id="425677"/>
    <lineage>
        <taxon>Bacteria</taxon>
        <taxon>Pseudomonadati</taxon>
        <taxon>Pseudomonadota</taxon>
        <taxon>Alphaproteobacteria</taxon>
        <taxon>Hyphomicrobiales</taxon>
        <taxon>Xanthobacteraceae</taxon>
        <taxon>Labrys</taxon>
    </lineage>
</organism>
<protein>
    <submittedName>
        <fullName evidence="9">Long-chain fatty acid transport protein</fullName>
    </submittedName>
</protein>
<dbReference type="Gene3D" id="2.40.160.60">
    <property type="entry name" value="Outer membrane protein transport protein (OMPP1/FadL/TodX)"/>
    <property type="match status" value="1"/>
</dbReference>
<keyword evidence="6" id="KW-0472">Membrane</keyword>
<keyword evidence="10" id="KW-1185">Reference proteome</keyword>
<evidence type="ECO:0000313" key="10">
    <source>
        <dbReference type="Proteomes" id="UP001242480"/>
    </source>
</evidence>
<proteinExistence type="inferred from homology"/>